<feature type="transmembrane region" description="Helical" evidence="1">
    <location>
        <begin position="17"/>
        <end position="42"/>
    </location>
</feature>
<feature type="non-terminal residue" evidence="2">
    <location>
        <position position="1"/>
    </location>
</feature>
<accession>A0ABD0RXD7</accession>
<comment type="caution">
    <text evidence="2">The sequence shown here is derived from an EMBL/GenBank/DDBJ whole genome shotgun (WGS) entry which is preliminary data.</text>
</comment>
<keyword evidence="1" id="KW-0472">Membrane</keyword>
<dbReference type="AlphaFoldDB" id="A0ABD0RXD7"/>
<name>A0ABD0RXD7_CIRMR</name>
<keyword evidence="3" id="KW-1185">Reference proteome</keyword>
<sequence length="50" mass="5436">VCLDPPANRPNPLDSTLSLGFCIFFLTASVSIFIICCLNHILTAQEVTVK</sequence>
<evidence type="ECO:0000256" key="1">
    <source>
        <dbReference type="SAM" id="Phobius"/>
    </source>
</evidence>
<organism evidence="2 3">
    <name type="scientific">Cirrhinus mrigala</name>
    <name type="common">Mrigala</name>
    <dbReference type="NCBI Taxonomy" id="683832"/>
    <lineage>
        <taxon>Eukaryota</taxon>
        <taxon>Metazoa</taxon>
        <taxon>Chordata</taxon>
        <taxon>Craniata</taxon>
        <taxon>Vertebrata</taxon>
        <taxon>Euteleostomi</taxon>
        <taxon>Actinopterygii</taxon>
        <taxon>Neopterygii</taxon>
        <taxon>Teleostei</taxon>
        <taxon>Ostariophysi</taxon>
        <taxon>Cypriniformes</taxon>
        <taxon>Cyprinidae</taxon>
        <taxon>Labeoninae</taxon>
        <taxon>Labeonini</taxon>
        <taxon>Cirrhinus</taxon>
    </lineage>
</organism>
<feature type="non-terminal residue" evidence="2">
    <location>
        <position position="50"/>
    </location>
</feature>
<reference evidence="2 3" key="1">
    <citation type="submission" date="2024-05" db="EMBL/GenBank/DDBJ databases">
        <title>Genome sequencing and assembly of Indian major carp, Cirrhinus mrigala (Hamilton, 1822).</title>
        <authorList>
            <person name="Mohindra V."/>
            <person name="Chowdhury L.M."/>
            <person name="Lal K."/>
            <person name="Jena J.K."/>
        </authorList>
    </citation>
    <scope>NUCLEOTIDE SEQUENCE [LARGE SCALE GENOMIC DNA]</scope>
    <source>
        <strain evidence="2">CM1030</strain>
        <tissue evidence="2">Blood</tissue>
    </source>
</reference>
<evidence type="ECO:0000313" key="2">
    <source>
        <dbReference type="EMBL" id="KAL0203212.1"/>
    </source>
</evidence>
<gene>
    <name evidence="2" type="ORF">M9458_001230</name>
</gene>
<keyword evidence="1" id="KW-1133">Transmembrane helix</keyword>
<proteinExistence type="predicted"/>
<dbReference type="EMBL" id="JAMKFB020000001">
    <property type="protein sequence ID" value="KAL0203212.1"/>
    <property type="molecule type" value="Genomic_DNA"/>
</dbReference>
<evidence type="ECO:0000313" key="3">
    <source>
        <dbReference type="Proteomes" id="UP001529510"/>
    </source>
</evidence>
<dbReference type="Proteomes" id="UP001529510">
    <property type="component" value="Unassembled WGS sequence"/>
</dbReference>
<keyword evidence="1" id="KW-0812">Transmembrane</keyword>
<protein>
    <submittedName>
        <fullName evidence="2">Uncharacterized protein</fullName>
    </submittedName>
</protein>